<protein>
    <recommendedName>
        <fullName evidence="3">DNA polymerase III subunit beta</fullName>
    </recommendedName>
</protein>
<proteinExistence type="predicted"/>
<dbReference type="RefSeq" id="WP_124937390.1">
    <property type="nucleotide sequence ID" value="NZ_RJVQ01000004.1"/>
</dbReference>
<reference evidence="1 2" key="1">
    <citation type="submission" date="2018-11" db="EMBL/GenBank/DDBJ databases">
        <title>Vibrio LJC006 sp. nov., isolated from seawater during the bloom of the enteromorpha.</title>
        <authorList>
            <person name="Liang J."/>
        </authorList>
    </citation>
    <scope>NUCLEOTIDE SEQUENCE [LARGE SCALE GENOMIC DNA]</scope>
    <source>
        <strain evidence="1 2">LJC006</strain>
    </source>
</reference>
<accession>A0A3N9TFH7</accession>
<evidence type="ECO:0008006" key="3">
    <source>
        <dbReference type="Google" id="ProtNLM"/>
    </source>
</evidence>
<evidence type="ECO:0000313" key="2">
    <source>
        <dbReference type="Proteomes" id="UP000281112"/>
    </source>
</evidence>
<sequence>MKTFALVSLLGIALSGCSSVDYDDLDGTPRFSEITGEPVEVSSNVWVDDIDNQDMQSDDIKFKGEVLLSSESQLPADYRIKNLIIYQEGKSISLSEDQFEIDISTENQWTISFTLSGLNMQIPIDVLVLFSNDSDEAWLIDKKVVINTVE</sequence>
<organism evidence="1 2">
    <name type="scientific">Vibrio viridaestus</name>
    <dbReference type="NCBI Taxonomy" id="2487322"/>
    <lineage>
        <taxon>Bacteria</taxon>
        <taxon>Pseudomonadati</taxon>
        <taxon>Pseudomonadota</taxon>
        <taxon>Gammaproteobacteria</taxon>
        <taxon>Vibrionales</taxon>
        <taxon>Vibrionaceae</taxon>
        <taxon>Vibrio</taxon>
    </lineage>
</organism>
<dbReference type="Proteomes" id="UP000281112">
    <property type="component" value="Unassembled WGS sequence"/>
</dbReference>
<keyword evidence="2" id="KW-1185">Reference proteome</keyword>
<dbReference type="AlphaFoldDB" id="A0A3N9TFH7"/>
<evidence type="ECO:0000313" key="1">
    <source>
        <dbReference type="EMBL" id="RQW62991.1"/>
    </source>
</evidence>
<gene>
    <name evidence="1" type="ORF">EES38_11790</name>
</gene>
<comment type="caution">
    <text evidence="1">The sequence shown here is derived from an EMBL/GenBank/DDBJ whole genome shotgun (WGS) entry which is preliminary data.</text>
</comment>
<dbReference type="PROSITE" id="PS51257">
    <property type="entry name" value="PROKAR_LIPOPROTEIN"/>
    <property type="match status" value="1"/>
</dbReference>
<name>A0A3N9TFH7_9VIBR</name>
<dbReference type="EMBL" id="RJVQ01000004">
    <property type="protein sequence ID" value="RQW62991.1"/>
    <property type="molecule type" value="Genomic_DNA"/>
</dbReference>